<protein>
    <submittedName>
        <fullName evidence="2">Uncharacterized protein</fullName>
    </submittedName>
</protein>
<keyword evidence="1" id="KW-0472">Membrane</keyword>
<gene>
    <name evidence="2" type="ORF">B0J15DRAFT_468202</name>
</gene>
<dbReference type="Proteomes" id="UP000736672">
    <property type="component" value="Unassembled WGS sequence"/>
</dbReference>
<feature type="transmembrane region" description="Helical" evidence="1">
    <location>
        <begin position="12"/>
        <end position="44"/>
    </location>
</feature>
<dbReference type="EMBL" id="JAGTJS010000014">
    <property type="protein sequence ID" value="KAH7248168.1"/>
    <property type="molecule type" value="Genomic_DNA"/>
</dbReference>
<proteinExistence type="predicted"/>
<keyword evidence="1" id="KW-0812">Transmembrane</keyword>
<evidence type="ECO:0000313" key="3">
    <source>
        <dbReference type="Proteomes" id="UP000736672"/>
    </source>
</evidence>
<name>A0A9P9H0K7_FUSSL</name>
<evidence type="ECO:0000256" key="1">
    <source>
        <dbReference type="SAM" id="Phobius"/>
    </source>
</evidence>
<keyword evidence="1" id="KW-1133">Transmembrane helix</keyword>
<evidence type="ECO:0000313" key="2">
    <source>
        <dbReference type="EMBL" id="KAH7248168.1"/>
    </source>
</evidence>
<feature type="transmembrane region" description="Helical" evidence="1">
    <location>
        <begin position="64"/>
        <end position="86"/>
    </location>
</feature>
<reference evidence="2" key="1">
    <citation type="journal article" date="2021" name="Nat. Commun.">
        <title>Genetic determinants of endophytism in the Arabidopsis root mycobiome.</title>
        <authorList>
            <person name="Mesny F."/>
            <person name="Miyauchi S."/>
            <person name="Thiergart T."/>
            <person name="Pickel B."/>
            <person name="Atanasova L."/>
            <person name="Karlsson M."/>
            <person name="Huettel B."/>
            <person name="Barry K.W."/>
            <person name="Haridas S."/>
            <person name="Chen C."/>
            <person name="Bauer D."/>
            <person name="Andreopoulos W."/>
            <person name="Pangilinan J."/>
            <person name="LaButti K."/>
            <person name="Riley R."/>
            <person name="Lipzen A."/>
            <person name="Clum A."/>
            <person name="Drula E."/>
            <person name="Henrissat B."/>
            <person name="Kohler A."/>
            <person name="Grigoriev I.V."/>
            <person name="Martin F.M."/>
            <person name="Hacquard S."/>
        </authorList>
    </citation>
    <scope>NUCLEOTIDE SEQUENCE</scope>
    <source>
        <strain evidence="2">FSSC 5 MPI-SDFR-AT-0091</strain>
    </source>
</reference>
<comment type="caution">
    <text evidence="2">The sequence shown here is derived from an EMBL/GenBank/DDBJ whole genome shotgun (WGS) entry which is preliminary data.</text>
</comment>
<organism evidence="2 3">
    <name type="scientific">Fusarium solani</name>
    <name type="common">Filamentous fungus</name>
    <dbReference type="NCBI Taxonomy" id="169388"/>
    <lineage>
        <taxon>Eukaryota</taxon>
        <taxon>Fungi</taxon>
        <taxon>Dikarya</taxon>
        <taxon>Ascomycota</taxon>
        <taxon>Pezizomycotina</taxon>
        <taxon>Sordariomycetes</taxon>
        <taxon>Hypocreomycetidae</taxon>
        <taxon>Hypocreales</taxon>
        <taxon>Nectriaceae</taxon>
        <taxon>Fusarium</taxon>
        <taxon>Fusarium solani species complex</taxon>
    </lineage>
</organism>
<keyword evidence="3" id="KW-1185">Reference proteome</keyword>
<sequence length="138" mass="15884">MAFTTYYPCLLIIEYTGCCLLLVEIAVLLVIFFGVPGATGYFAWFTYQCLQPQMSDDTQPTRQVFAFLIFPTIFLTGVIWGTVRWYSIKKAFSQQTRLSVFATFWLISIAHTVSSFWTAHVAWGWRHELGSVDFARHC</sequence>
<accession>A0A9P9H0K7</accession>
<feature type="transmembrane region" description="Helical" evidence="1">
    <location>
        <begin position="98"/>
        <end position="119"/>
    </location>
</feature>
<dbReference type="AlphaFoldDB" id="A0A9P9H0K7"/>